<keyword evidence="1" id="KW-0238">DNA-binding</keyword>
<proteinExistence type="predicted"/>
<name>A0ACC9D034_9FIRM</name>
<accession>A0ACC9D034</accession>
<keyword evidence="2" id="KW-1185">Reference proteome</keyword>
<protein>
    <submittedName>
        <fullName evidence="1">DNA-binding response regulator</fullName>
    </submittedName>
</protein>
<dbReference type="Proteomes" id="UP000220959">
    <property type="component" value="Unassembled WGS sequence"/>
</dbReference>
<reference evidence="1 2" key="1">
    <citation type="journal article" date="2017" name="Front. Microbiol.">
        <title>New Insights into the Diversity of the Genus Faecalibacterium.</title>
        <authorList>
            <person name="Benevides L."/>
            <person name="Burman S."/>
            <person name="Martin R."/>
            <person name="Robert V."/>
            <person name="Thomas M."/>
            <person name="Miquel S."/>
            <person name="Chain F."/>
            <person name="Sokol H."/>
            <person name="Bermudez-Humaran L.G."/>
            <person name="Morrison M."/>
            <person name="Langella P."/>
            <person name="Azevedo V.A."/>
            <person name="Chatel J.M."/>
            <person name="Soares S."/>
        </authorList>
    </citation>
    <scope>NUCLEOTIDE SEQUENCE [LARGE SCALE GENOMIC DNA]</scope>
    <source>
        <strain evidence="2">CNCM I-4541</strain>
    </source>
</reference>
<comment type="caution">
    <text evidence="1">The sequence shown here is derived from an EMBL/GenBank/DDBJ whole genome shotgun (WGS) entry which is preliminary data.</text>
</comment>
<sequence>MTQYKILVVDDNADIRELLEILLTSEGYAVTLASSGEQALQLLSPELDLVILDIMMPGISGIRVCEAIRKQSNVPVLFLTAKGQDEDISLGLRVGADDYLPKPFSHAQLTARVKSLLRRYRVYQGKSEPEEDEWLVRGPLRINRTYNEVEKNGQPIDLPELEYQMLLLMASHAGRIFSAQNLYESVWNEPYLYSSNGTVMVHIRKLRVKLEDDPQNPKLIQTVWGKGYRFG</sequence>
<organism evidence="1 2">
    <name type="scientific">Faecalibacterium langellae</name>
    <dbReference type="NCBI Taxonomy" id="3435293"/>
    <lineage>
        <taxon>Bacteria</taxon>
        <taxon>Bacillati</taxon>
        <taxon>Bacillota</taxon>
        <taxon>Clostridia</taxon>
        <taxon>Eubacteriales</taxon>
        <taxon>Oscillospiraceae</taxon>
        <taxon>Faecalibacterium</taxon>
    </lineage>
</organism>
<dbReference type="EMBL" id="NMTR01000014">
    <property type="protein sequence ID" value="PDX61510.1"/>
    <property type="molecule type" value="Genomic_DNA"/>
</dbReference>
<evidence type="ECO:0000313" key="2">
    <source>
        <dbReference type="Proteomes" id="UP000220959"/>
    </source>
</evidence>
<evidence type="ECO:0000313" key="1">
    <source>
        <dbReference type="EMBL" id="PDX61510.1"/>
    </source>
</evidence>
<gene>
    <name evidence="1" type="ORF">CGS49_05805</name>
</gene>